<evidence type="ECO:0000259" key="9">
    <source>
        <dbReference type="Pfam" id="PF09816"/>
    </source>
</evidence>
<evidence type="ECO:0000256" key="8">
    <source>
        <dbReference type="SAM" id="MobiDB-lite"/>
    </source>
</evidence>
<keyword evidence="4" id="KW-0805">Transcription regulation</keyword>
<dbReference type="Proteomes" id="UP000308267">
    <property type="component" value="Unassembled WGS sequence"/>
</dbReference>
<dbReference type="EMBL" id="SJOL01006351">
    <property type="protein sequence ID" value="TGZ68688.1"/>
    <property type="molecule type" value="Genomic_DNA"/>
</dbReference>
<evidence type="ECO:0000313" key="11">
    <source>
        <dbReference type="Proteomes" id="UP000308267"/>
    </source>
</evidence>
<dbReference type="AlphaFoldDB" id="A0A4S2M3Z1"/>
<dbReference type="PANTHER" id="PTHR15970:SF2">
    <property type="entry name" value="ELL-ASSOCIATED FACTOR EAF"/>
    <property type="match status" value="1"/>
</dbReference>
<feature type="region of interest" description="Disordered" evidence="8">
    <location>
        <begin position="103"/>
        <end position="269"/>
    </location>
</feature>
<dbReference type="Pfam" id="PF09816">
    <property type="entry name" value="EAF"/>
    <property type="match status" value="1"/>
</dbReference>
<dbReference type="GO" id="GO:0003711">
    <property type="term" value="F:transcription elongation factor activity"/>
    <property type="evidence" value="ECO:0007669"/>
    <property type="project" value="TreeGrafter"/>
</dbReference>
<keyword evidence="5" id="KW-0010">Activator</keyword>
<feature type="compositionally biased region" description="Polar residues" evidence="8">
    <location>
        <begin position="114"/>
        <end position="128"/>
    </location>
</feature>
<protein>
    <recommendedName>
        <fullName evidence="9">Transcription elongation factor Eaf N-terminal domain-containing protein</fullName>
    </recommendedName>
</protein>
<feature type="domain" description="Transcription elongation factor Eaf N-terminal" evidence="9">
    <location>
        <begin position="7"/>
        <end position="106"/>
    </location>
</feature>
<accession>A0A4S2M3Z1</accession>
<keyword evidence="7" id="KW-0539">Nucleus</keyword>
<dbReference type="PANTHER" id="PTHR15970">
    <property type="entry name" value="ELL-ASSOCIATED FACTOR EAF"/>
    <property type="match status" value="1"/>
</dbReference>
<sequence length="288" mass="30406">MQLNGTFDVKLGKSFLDPDAATFMTMRCDFMPASVDRSQPGSIRVDEGKEVVVNLPNVASIGPGSTCFRGSARPVQKECILIYNKRTGELTLERVAHAVQLKKTREERKPTPCLVNTASTSNSETQSDSARRPLAPGDVGAGRDKAGSTTSPPKRKLTENTAPPIVSTKSVANTSAKTRTLSSSSSSSGSLSASETSDSDTSNGELSDDASDAETQSQSSNLSSLSESNNTPPRKPAQSQAAQRSAKPSVVTGAKTSTNSPVSNYLPAHRKLIEHDLKLSDTDSEDSS</sequence>
<keyword evidence="6" id="KW-0804">Transcription</keyword>
<feature type="compositionally biased region" description="Low complexity" evidence="8">
    <location>
        <begin position="174"/>
        <end position="202"/>
    </location>
</feature>
<dbReference type="OrthoDB" id="125903at2759"/>
<reference evidence="10 11" key="1">
    <citation type="journal article" date="2019" name="BMC Genomics">
        <title>New insights from Opisthorchis felineus genome: update on genomics of the epidemiologically important liver flukes.</title>
        <authorList>
            <person name="Ershov N.I."/>
            <person name="Mordvinov V.A."/>
            <person name="Prokhortchouk E.B."/>
            <person name="Pakharukova M.Y."/>
            <person name="Gunbin K.V."/>
            <person name="Ustyantsev K."/>
            <person name="Genaev M.A."/>
            <person name="Blinov A.G."/>
            <person name="Mazur A."/>
            <person name="Boulygina E."/>
            <person name="Tsygankova S."/>
            <person name="Khrameeva E."/>
            <person name="Chekanov N."/>
            <person name="Fan G."/>
            <person name="Xiao A."/>
            <person name="Zhang H."/>
            <person name="Xu X."/>
            <person name="Yang H."/>
            <person name="Solovyev V."/>
            <person name="Lee S.M."/>
            <person name="Liu X."/>
            <person name="Afonnikov D.A."/>
            <person name="Skryabin K.G."/>
        </authorList>
    </citation>
    <scope>NUCLEOTIDE SEQUENCE [LARGE SCALE GENOMIC DNA]</scope>
    <source>
        <strain evidence="10">AK-0245</strain>
        <tissue evidence="10">Whole organism</tissue>
    </source>
</reference>
<evidence type="ECO:0000256" key="2">
    <source>
        <dbReference type="ARBA" id="ARBA00007798"/>
    </source>
</evidence>
<dbReference type="InterPro" id="IPR019194">
    <property type="entry name" value="Tscrpt_elong_fac_Eaf_N"/>
</dbReference>
<name>A0A4S2M3Z1_OPIFE</name>
<comment type="subcellular location">
    <subcellularLocation>
        <location evidence="1">Nucleus</location>
    </subcellularLocation>
</comment>
<dbReference type="GO" id="GO:0032783">
    <property type="term" value="C:super elongation complex"/>
    <property type="evidence" value="ECO:0007669"/>
    <property type="project" value="InterPro"/>
</dbReference>
<organism evidence="10 11">
    <name type="scientific">Opisthorchis felineus</name>
    <dbReference type="NCBI Taxonomy" id="147828"/>
    <lineage>
        <taxon>Eukaryota</taxon>
        <taxon>Metazoa</taxon>
        <taxon>Spiralia</taxon>
        <taxon>Lophotrochozoa</taxon>
        <taxon>Platyhelminthes</taxon>
        <taxon>Trematoda</taxon>
        <taxon>Digenea</taxon>
        <taxon>Opisthorchiida</taxon>
        <taxon>Opisthorchiata</taxon>
        <taxon>Opisthorchiidae</taxon>
        <taxon>Opisthorchis</taxon>
    </lineage>
</organism>
<comment type="caution">
    <text evidence="10">The sequence shown here is derived from an EMBL/GenBank/DDBJ whole genome shotgun (WGS) entry which is preliminary data.</text>
</comment>
<evidence type="ECO:0000256" key="5">
    <source>
        <dbReference type="ARBA" id="ARBA00023159"/>
    </source>
</evidence>
<keyword evidence="3" id="KW-0597">Phosphoprotein</keyword>
<evidence type="ECO:0000256" key="6">
    <source>
        <dbReference type="ARBA" id="ARBA00023163"/>
    </source>
</evidence>
<proteinExistence type="inferred from homology"/>
<comment type="similarity">
    <text evidence="2">Belongs to the EAF family.</text>
</comment>
<gene>
    <name evidence="10" type="ORF">CRM22_004130</name>
</gene>
<dbReference type="STRING" id="147828.A0A4S2M3Z1"/>
<feature type="compositionally biased region" description="Polar residues" evidence="8">
    <location>
        <begin position="254"/>
        <end position="263"/>
    </location>
</feature>
<evidence type="ECO:0000256" key="3">
    <source>
        <dbReference type="ARBA" id="ARBA00022553"/>
    </source>
</evidence>
<feature type="compositionally biased region" description="Low complexity" evidence="8">
    <location>
        <begin position="214"/>
        <end position="231"/>
    </location>
</feature>
<evidence type="ECO:0000256" key="1">
    <source>
        <dbReference type="ARBA" id="ARBA00004123"/>
    </source>
</evidence>
<keyword evidence="11" id="KW-1185">Reference proteome</keyword>
<dbReference type="GO" id="GO:0006368">
    <property type="term" value="P:transcription elongation by RNA polymerase II"/>
    <property type="evidence" value="ECO:0007669"/>
    <property type="project" value="InterPro"/>
</dbReference>
<evidence type="ECO:0000256" key="7">
    <source>
        <dbReference type="ARBA" id="ARBA00023242"/>
    </source>
</evidence>
<evidence type="ECO:0000313" key="10">
    <source>
        <dbReference type="EMBL" id="TGZ68688.1"/>
    </source>
</evidence>
<dbReference type="InterPro" id="IPR027093">
    <property type="entry name" value="EAF_fam"/>
</dbReference>
<evidence type="ECO:0000256" key="4">
    <source>
        <dbReference type="ARBA" id="ARBA00023015"/>
    </source>
</evidence>